<evidence type="ECO:0000313" key="3">
    <source>
        <dbReference type="EMBL" id="GGG07372.1"/>
    </source>
</evidence>
<keyword evidence="4" id="KW-1185">Reference proteome</keyword>
<comment type="caution">
    <text evidence="3">The sequence shown here is derived from an EMBL/GenBank/DDBJ whole genome shotgun (WGS) entry which is preliminary data.</text>
</comment>
<reference evidence="4" key="1">
    <citation type="journal article" date="2019" name="Int. J. Syst. Evol. Microbiol.">
        <title>The Global Catalogue of Microorganisms (GCM) 10K type strain sequencing project: providing services to taxonomists for standard genome sequencing and annotation.</title>
        <authorList>
            <consortium name="The Broad Institute Genomics Platform"/>
            <consortium name="The Broad Institute Genome Sequencing Center for Infectious Disease"/>
            <person name="Wu L."/>
            <person name="Ma J."/>
        </authorList>
    </citation>
    <scope>NUCLEOTIDE SEQUENCE [LARGE SCALE GENOMIC DNA]</scope>
    <source>
        <strain evidence="4">CGMCC 1.15420</strain>
    </source>
</reference>
<organism evidence="3 4">
    <name type="scientific">Paenibacillus aceti</name>
    <dbReference type="NCBI Taxonomy" id="1820010"/>
    <lineage>
        <taxon>Bacteria</taxon>
        <taxon>Bacillati</taxon>
        <taxon>Bacillota</taxon>
        <taxon>Bacilli</taxon>
        <taxon>Bacillales</taxon>
        <taxon>Paenibacillaceae</taxon>
        <taxon>Paenibacillus</taxon>
    </lineage>
</organism>
<dbReference type="Pfam" id="PF08348">
    <property type="entry name" value="PAS_6"/>
    <property type="match status" value="1"/>
</dbReference>
<protein>
    <recommendedName>
        <fullName evidence="5">YheO-like PAS domain protein</fullName>
    </recommendedName>
</protein>
<proteinExistence type="predicted"/>
<dbReference type="PANTHER" id="PTHR35568">
    <property type="entry name" value="TRANSCRIPTIONAL REGULATOR DAUR"/>
    <property type="match status" value="1"/>
</dbReference>
<name>A0ABQ1VZR1_9BACL</name>
<gene>
    <name evidence="3" type="ORF">GCM10010913_31490</name>
</gene>
<dbReference type="RefSeq" id="WP_120461074.1">
    <property type="nucleotide sequence ID" value="NZ_BMIW01000024.1"/>
</dbReference>
<evidence type="ECO:0008006" key="5">
    <source>
        <dbReference type="Google" id="ProtNLM"/>
    </source>
</evidence>
<evidence type="ECO:0000313" key="4">
    <source>
        <dbReference type="Proteomes" id="UP000608420"/>
    </source>
</evidence>
<feature type="domain" description="YheO-like" evidence="1">
    <location>
        <begin position="14"/>
        <end position="122"/>
    </location>
</feature>
<dbReference type="InterPro" id="IPR039446">
    <property type="entry name" value="DauR-like"/>
</dbReference>
<sequence length="235" mass="26149">MKHMNFTECDRAILQSYDSIVEGLADYLGDACEIVLHSLEDYQSTVIKIANGHHTGRELGVPITNEALQMLSEIKDSNSKQAIHYFTKSKKNCSMKSSTIAIRGEAGKMIGFLCININLDESFSGFLQSFLPQPGLETRAQKGNCASSIEDMILETIERTIEAVDASPDITYANRNKHIIGLLYDRGVFNMRNAVTIVANTLKITKHTVYLHLRKSTPRNEQGNCKSGKQALYDA</sequence>
<dbReference type="InterPro" id="IPR039445">
    <property type="entry name" value="DauR-like_HTH"/>
</dbReference>
<accession>A0ABQ1VZR1</accession>
<evidence type="ECO:0000259" key="1">
    <source>
        <dbReference type="Pfam" id="PF08348"/>
    </source>
</evidence>
<dbReference type="EMBL" id="BMIW01000024">
    <property type="protein sequence ID" value="GGG07372.1"/>
    <property type="molecule type" value="Genomic_DNA"/>
</dbReference>
<evidence type="ECO:0000259" key="2">
    <source>
        <dbReference type="Pfam" id="PF13309"/>
    </source>
</evidence>
<dbReference type="Proteomes" id="UP000608420">
    <property type="component" value="Unassembled WGS sequence"/>
</dbReference>
<dbReference type="PANTHER" id="PTHR35568:SF1">
    <property type="entry name" value="TRANSCRIPTIONAL REGULATOR DAUR"/>
    <property type="match status" value="1"/>
</dbReference>
<feature type="domain" description="Transcriptional regulator DauR-like HTH" evidence="2">
    <location>
        <begin position="155"/>
        <end position="214"/>
    </location>
</feature>
<dbReference type="Pfam" id="PF13309">
    <property type="entry name" value="HTH_22"/>
    <property type="match status" value="1"/>
</dbReference>
<dbReference type="InterPro" id="IPR013559">
    <property type="entry name" value="YheO"/>
</dbReference>